<dbReference type="InterPro" id="IPR011827">
    <property type="entry name" value="LeuD_type2/HacB/DmdB"/>
</dbReference>
<organism evidence="5 6">
    <name type="scientific">Methanohalophilus halophilus</name>
    <dbReference type="NCBI Taxonomy" id="2177"/>
    <lineage>
        <taxon>Archaea</taxon>
        <taxon>Methanobacteriati</taxon>
        <taxon>Methanobacteriota</taxon>
        <taxon>Stenosarchaea group</taxon>
        <taxon>Methanomicrobia</taxon>
        <taxon>Methanosarcinales</taxon>
        <taxon>Methanosarcinaceae</taxon>
        <taxon>Methanohalophilus</taxon>
    </lineage>
</organism>
<dbReference type="NCBIfam" id="TIGR02087">
    <property type="entry name" value="LEUD_arch"/>
    <property type="match status" value="1"/>
</dbReference>
<dbReference type="EMBL" id="CP017921">
    <property type="protein sequence ID" value="APH38525.1"/>
    <property type="molecule type" value="Genomic_DNA"/>
</dbReference>
<dbReference type="UniPathway" id="UPA00919"/>
<feature type="site" description="Critical for substrate specificity" evidence="3">
    <location>
        <position position="28"/>
    </location>
</feature>
<dbReference type="InterPro" id="IPR015928">
    <property type="entry name" value="Aconitase/3IPM_dehydase_swvl"/>
</dbReference>
<dbReference type="PANTHER" id="PTHR43345:SF2">
    <property type="entry name" value="3-ISOPROPYLMALATE DEHYDRATASE SMALL SUBUNIT 1"/>
    <property type="match status" value="1"/>
</dbReference>
<dbReference type="EC" id="4.2.1.114" evidence="3"/>
<comment type="similarity">
    <text evidence="1 3">Belongs to the LeuD family. LeuD type 2 subfamily.</text>
</comment>
<accession>A0A1L3Q0Z4</accession>
<reference evidence="5 6" key="1">
    <citation type="submission" date="2016-10" db="EMBL/GenBank/DDBJ databases">
        <title>Methanohalophilus halophilus.</title>
        <authorList>
            <person name="L'haridon S."/>
        </authorList>
    </citation>
    <scope>NUCLEOTIDE SEQUENCE [LARGE SCALE GENOMIC DNA]</scope>
    <source>
        <strain evidence="5 6">Z-7982</strain>
    </source>
</reference>
<dbReference type="HAMAP" id="MF_01032">
    <property type="entry name" value="LeuD_type2"/>
    <property type="match status" value="1"/>
</dbReference>
<feature type="short sequence motif" description="YLRT" evidence="3">
    <location>
        <begin position="26"/>
        <end position="29"/>
    </location>
</feature>
<sequence length="161" mass="17692">MEKVIKGKAWIFGDDVDTDVIIPGKYLRTTDMQVFADHAMEGIDPDFSNKVSPGDIIVGGNNFGCGSSREQAPLALKHVGVGCVVAKSFGRIFFRNSINVGLPLIEADVECEEGDEVEVNLSEGTVRVADRIYRGQQIPDFLLEILSDGGLVEHRRKQQQE</sequence>
<name>A0A1L3Q0Z4_9EURY</name>
<dbReference type="OrthoDB" id="6505at2157"/>
<dbReference type="GO" id="GO:0004409">
    <property type="term" value="F:homoaconitate hydratase activity"/>
    <property type="evidence" value="ECO:0007669"/>
    <property type="project" value="UniProtKB-UniRule"/>
</dbReference>
<dbReference type="AlphaFoldDB" id="A0A1L3Q0Z4"/>
<comment type="subunit">
    <text evidence="3">Heterotetramer of 2 HacA and 2 HacB proteins.</text>
</comment>
<dbReference type="KEGG" id="mhaz:BHR79_02815"/>
<dbReference type="InterPro" id="IPR033940">
    <property type="entry name" value="IPMI_Swivel"/>
</dbReference>
<evidence type="ECO:0000256" key="3">
    <source>
        <dbReference type="HAMAP-Rule" id="MF_01032"/>
    </source>
</evidence>
<comment type="function">
    <text evidence="3">Hydro-lyase with broad substrate specificity for cis-unsaturated tricarboxylic acids. Catalyzes both the reversible dehydration of (R)-homocitrate ((R)-2-hydroxybutane-1,2,4-tricarboxylate) to produce cis-homoaconitate ((Z)-but-1-ene-1,2,4-tricarboxylate), and its hydration to homoisocitrate ((1R,2S)-1-hydroxybutane-1,2,4-tricarboxylate). Is also able to hydrate the analogous longer chain substrates cis-homo(2)-aconitate, cis-homo(3)-aconitate. All these reactions are part of the biosynthesis pathway of coenzyme B.</text>
</comment>
<dbReference type="PANTHER" id="PTHR43345">
    <property type="entry name" value="3-ISOPROPYLMALATE DEHYDRATASE SMALL SUBUNIT 2-RELATED-RELATED"/>
    <property type="match status" value="1"/>
</dbReference>
<dbReference type="GO" id="GO:0019298">
    <property type="term" value="P:coenzyme B biosynthetic process"/>
    <property type="evidence" value="ECO:0007669"/>
    <property type="project" value="UniProtKB-UniRule"/>
</dbReference>
<dbReference type="InterPro" id="IPR000573">
    <property type="entry name" value="AconitaseA/IPMdHydase_ssu_swvl"/>
</dbReference>
<keyword evidence="2 3" id="KW-0456">Lyase</keyword>
<gene>
    <name evidence="3" type="primary">hacB</name>
    <name evidence="5" type="ORF">BHR79_02815</name>
</gene>
<dbReference type="STRING" id="2177.BHR79_02815"/>
<feature type="domain" description="Aconitase A/isopropylmalate dehydratase small subunit swivel" evidence="4">
    <location>
        <begin position="43"/>
        <end position="102"/>
    </location>
</feature>
<dbReference type="CDD" id="cd01577">
    <property type="entry name" value="IPMI_Swivel"/>
    <property type="match status" value="1"/>
</dbReference>
<dbReference type="Proteomes" id="UP000186879">
    <property type="component" value="Chromosome"/>
</dbReference>
<comment type="pathway">
    <text evidence="3">Organic acid metabolism; 2-oxosuberate biosynthesis.</text>
</comment>
<evidence type="ECO:0000256" key="2">
    <source>
        <dbReference type="ARBA" id="ARBA00023239"/>
    </source>
</evidence>
<evidence type="ECO:0000259" key="4">
    <source>
        <dbReference type="Pfam" id="PF00694"/>
    </source>
</evidence>
<dbReference type="Gene3D" id="3.20.19.10">
    <property type="entry name" value="Aconitase, domain 4"/>
    <property type="match status" value="1"/>
</dbReference>
<protein>
    <recommendedName>
        <fullName evidence="3">Methanogen homoaconitase small subunit</fullName>
        <shortName evidence="3">HACN</shortName>
        <ecNumber evidence="3">4.2.1.114</ecNumber>
    </recommendedName>
    <alternativeName>
        <fullName evidence="3">Homoaconitate hydratase</fullName>
    </alternativeName>
</protein>
<dbReference type="InterPro" id="IPR050075">
    <property type="entry name" value="LeuD"/>
</dbReference>
<evidence type="ECO:0000256" key="1">
    <source>
        <dbReference type="ARBA" id="ARBA00009869"/>
    </source>
</evidence>
<keyword evidence="6" id="KW-1185">Reference proteome</keyword>
<dbReference type="SUPFAM" id="SSF52016">
    <property type="entry name" value="LeuD/IlvD-like"/>
    <property type="match status" value="1"/>
</dbReference>
<comment type="catalytic activity">
    <reaction evidence="3">
        <text>(2R)-homocitrate = (2R,3S)-homoisocitrate</text>
        <dbReference type="Rhea" id="RHEA:32303"/>
        <dbReference type="ChEBI" id="CHEBI:15404"/>
        <dbReference type="ChEBI" id="CHEBI:58884"/>
        <dbReference type="EC" id="4.2.1.114"/>
    </reaction>
</comment>
<evidence type="ECO:0000313" key="6">
    <source>
        <dbReference type="Proteomes" id="UP000186879"/>
    </source>
</evidence>
<evidence type="ECO:0000313" key="5">
    <source>
        <dbReference type="EMBL" id="APH38525.1"/>
    </source>
</evidence>
<dbReference type="Pfam" id="PF00694">
    <property type="entry name" value="Aconitase_C"/>
    <property type="match status" value="1"/>
</dbReference>
<proteinExistence type="inferred from homology"/>